<dbReference type="AlphaFoldDB" id="A0A1X6YW13"/>
<proteinExistence type="predicted"/>
<dbReference type="EMBL" id="FWFX01000003">
    <property type="protein sequence ID" value="SLN32195.1"/>
    <property type="molecule type" value="Genomic_DNA"/>
</dbReference>
<evidence type="ECO:0000313" key="2">
    <source>
        <dbReference type="Proteomes" id="UP000193061"/>
    </source>
</evidence>
<organism evidence="1 2">
    <name type="scientific">Roseovarius albus</name>
    <dbReference type="NCBI Taxonomy" id="1247867"/>
    <lineage>
        <taxon>Bacteria</taxon>
        <taxon>Pseudomonadati</taxon>
        <taxon>Pseudomonadota</taxon>
        <taxon>Alphaproteobacteria</taxon>
        <taxon>Rhodobacterales</taxon>
        <taxon>Roseobacteraceae</taxon>
        <taxon>Roseovarius</taxon>
    </lineage>
</organism>
<sequence>MTFRKYQALHDLQCAASQLLGSIQRDLTAYERSINEKLIPHSTSRIPHWTLGLTQQYWSSLISKSCTPTESDLEFLLATCLLLLDRFENPDRSSDFEWEWDECADIYRSAPAPIRSALMNGFEVARQYDLVSEQIRPTKGDLTTYSTSEIIAPLLDIARALTNEERAEIATADYGCNIDKHRSALDALLNSADCRFHDSWFPTEVVSLVAYVSGATGFEGCSALILANAIYNNDNSDSASYRWQSNKFSYLDLPLAAGKPIISAFRHLYETITDWDPFFDTFAPERLPLHSYIPWNSDKDPERPALPKPVPKSE</sequence>
<gene>
    <name evidence="1" type="ORF">ROA7450_01456</name>
</gene>
<evidence type="ECO:0000313" key="1">
    <source>
        <dbReference type="EMBL" id="SLN32195.1"/>
    </source>
</evidence>
<protein>
    <submittedName>
        <fullName evidence="1">Uncharacterized protein</fullName>
    </submittedName>
</protein>
<accession>A0A1X6YW13</accession>
<reference evidence="1 2" key="1">
    <citation type="submission" date="2017-03" db="EMBL/GenBank/DDBJ databases">
        <authorList>
            <person name="Afonso C.L."/>
            <person name="Miller P.J."/>
            <person name="Scott M.A."/>
            <person name="Spackman E."/>
            <person name="Goraichik I."/>
            <person name="Dimitrov K.M."/>
            <person name="Suarez D.L."/>
            <person name="Swayne D.E."/>
        </authorList>
    </citation>
    <scope>NUCLEOTIDE SEQUENCE [LARGE SCALE GENOMIC DNA]</scope>
    <source>
        <strain evidence="1 2">CECT 7450</strain>
    </source>
</reference>
<name>A0A1X6YW13_9RHOB</name>
<dbReference type="Proteomes" id="UP000193061">
    <property type="component" value="Unassembled WGS sequence"/>
</dbReference>
<keyword evidence="2" id="KW-1185">Reference proteome</keyword>